<comment type="caution">
    <text evidence="5">The sequence shown here is derived from an EMBL/GenBank/DDBJ whole genome shotgun (WGS) entry which is preliminary data.</text>
</comment>
<dbReference type="PROSITE" id="PS50297">
    <property type="entry name" value="ANK_REP_REGION"/>
    <property type="match status" value="1"/>
</dbReference>
<gene>
    <name evidence="5" type="ORF">QBC32DRAFT_202344</name>
</gene>
<feature type="compositionally biased region" description="Low complexity" evidence="4">
    <location>
        <begin position="454"/>
        <end position="473"/>
    </location>
</feature>
<dbReference type="PROSITE" id="PS50088">
    <property type="entry name" value="ANK_REPEAT"/>
    <property type="match status" value="1"/>
</dbReference>
<feature type="region of interest" description="Disordered" evidence="4">
    <location>
        <begin position="985"/>
        <end position="1016"/>
    </location>
</feature>
<keyword evidence="6" id="KW-1185">Reference proteome</keyword>
<evidence type="ECO:0008006" key="7">
    <source>
        <dbReference type="Google" id="ProtNLM"/>
    </source>
</evidence>
<feature type="compositionally biased region" description="Polar residues" evidence="4">
    <location>
        <begin position="1007"/>
        <end position="1016"/>
    </location>
</feature>
<feature type="compositionally biased region" description="Polar residues" evidence="4">
    <location>
        <begin position="215"/>
        <end position="228"/>
    </location>
</feature>
<feature type="region of interest" description="Disordered" evidence="4">
    <location>
        <begin position="426"/>
        <end position="490"/>
    </location>
</feature>
<dbReference type="Gene3D" id="1.25.40.20">
    <property type="entry name" value="Ankyrin repeat-containing domain"/>
    <property type="match status" value="2"/>
</dbReference>
<dbReference type="AlphaFoldDB" id="A0AAN6P2U8"/>
<keyword evidence="1" id="KW-0677">Repeat</keyword>
<feature type="region of interest" description="Disordered" evidence="4">
    <location>
        <begin position="240"/>
        <end position="268"/>
    </location>
</feature>
<feature type="repeat" description="ANK" evidence="3">
    <location>
        <begin position="866"/>
        <end position="891"/>
    </location>
</feature>
<keyword evidence="2 3" id="KW-0040">ANK repeat</keyword>
<reference evidence="5" key="2">
    <citation type="submission" date="2023-06" db="EMBL/GenBank/DDBJ databases">
        <authorList>
            <consortium name="Lawrence Berkeley National Laboratory"/>
            <person name="Mondo S.J."/>
            <person name="Hensen N."/>
            <person name="Bonometti L."/>
            <person name="Westerberg I."/>
            <person name="Brannstrom I.O."/>
            <person name="Guillou S."/>
            <person name="Cros-Aarteil S."/>
            <person name="Calhoun S."/>
            <person name="Haridas S."/>
            <person name="Kuo A."/>
            <person name="Pangilinan J."/>
            <person name="Riley R."/>
            <person name="Labutti K."/>
            <person name="Andreopoulos B."/>
            <person name="Lipzen A."/>
            <person name="Chen C."/>
            <person name="Yanf M."/>
            <person name="Daum C."/>
            <person name="Ng V."/>
            <person name="Clum A."/>
            <person name="Steindorff A."/>
            <person name="Ohm R."/>
            <person name="Martin F."/>
            <person name="Silar P."/>
            <person name="Natvig D."/>
            <person name="Lalanne C."/>
            <person name="Gautier V."/>
            <person name="Ament-Velasquez S.L."/>
            <person name="Kruys A."/>
            <person name="Hutchinson M.I."/>
            <person name="Powell A.J."/>
            <person name="Barry K."/>
            <person name="Miller A.N."/>
            <person name="Grigoriev I.V."/>
            <person name="Debuchy R."/>
            <person name="Gladieux P."/>
            <person name="Thoren M.H."/>
            <person name="Johannesson H."/>
        </authorList>
    </citation>
    <scope>NUCLEOTIDE SEQUENCE</scope>
    <source>
        <strain evidence="5">CBS 626.80</strain>
    </source>
</reference>
<dbReference type="SMART" id="SM00248">
    <property type="entry name" value="ANK"/>
    <property type="match status" value="6"/>
</dbReference>
<feature type="region of interest" description="Disordered" evidence="4">
    <location>
        <begin position="207"/>
        <end position="228"/>
    </location>
</feature>
<evidence type="ECO:0000256" key="2">
    <source>
        <dbReference type="ARBA" id="ARBA00023043"/>
    </source>
</evidence>
<sequence length="1051" mass="115607">MDPASIAASAFTLAGGLATCSAAATHFVRQVKHARKDLDAINTELSATSEILNPLVVSLIGSQGSPLPEAILLSIDTSVRECISIVDRLKADIDHYKRDAVWNKTKWVLFGEKNAQKARENLEMHKLSLGLALQVLSLSNTRQIKQDTELIKGRVEKIHKNMHRIKAQFINICRKQIPRQQQTATEVQRWMEDMSLLSSYAESSYQATVLDRRPSSSTIRQGGTTETSSVITGLAAEGVAPPAVPQPEVERPNPAPIESHSPTLSHENENSVLPLDVEALPSVRPETSNPVPVECHPSTHVHGRRSLLYCPPILIPGGRIGMPGPSNTTDGTNTVPRPNIEMEIRRPSYDVELQPAPRPQRASFTLVESYAPGILRKGHDKVPLQELEAPNLCIELEAQDPRIEPDHVPEQGRPSQYAQFLGRFLPHTTPEANPIPHGGFEPWKSNRCTHSSDESSPSSSTRSASETASSSPDEFYSSLEVAPPHSTSCNLSGRWRAARRVRFDEHVQILPPKNLTSDTQTHPSDGAELYGSLEATCTHAAARSGLSEEDPISYTRCIHAPGSPESPVELSSDSSPILGQGELDIFTKEIFTSEDDIMMKRLVRRDERLTGLSRSRRRELSQEERKLVDGMLLENLAVADKDKFDVCKHLISSGADPNIPQIGTEDKAEAGALMLAVKHRKHRCLTALLRWGARPKTEVLQYAVNMHNNFAIRALIAAGASVNVGLKTEEYSSYKLIRRTRPVYMRHLSTKRNAEVVKCHRYTLLLGLIAGALTVPNQDALLSQLSCIQFVLSEGADPNWTGSESYSYVSEDATKNMGLSPLHVAVLIWAKFGDIATLGIAKTLLAFGAKPDIFLELGKWPCFDCFGSSPIRMAIKTGNEMLLELLLDHGAADDNYMGISTFQYAVRTNRESIVRTLLRHRDVVRCSYQHDLLTINRHGAKVSESTIRYYQDILSSLGSYPPITGGEDFPTTIWGGRCGAHPELEQGPSELFSTTSSSTGKDLEGSDSPTGTSPDYVTYDSTSSEFPVAMSEAWLKWAFGNVIQSGQNSAH</sequence>
<dbReference type="InterPro" id="IPR002110">
    <property type="entry name" value="Ankyrin_rpt"/>
</dbReference>
<evidence type="ECO:0000256" key="3">
    <source>
        <dbReference type="PROSITE-ProRule" id="PRU00023"/>
    </source>
</evidence>
<dbReference type="PANTHER" id="PTHR24198">
    <property type="entry name" value="ANKYRIN REPEAT AND PROTEIN KINASE DOMAIN-CONTAINING PROTEIN"/>
    <property type="match status" value="1"/>
</dbReference>
<dbReference type="InterPro" id="IPR036770">
    <property type="entry name" value="Ankyrin_rpt-contain_sf"/>
</dbReference>
<evidence type="ECO:0000256" key="1">
    <source>
        <dbReference type="ARBA" id="ARBA00022737"/>
    </source>
</evidence>
<dbReference type="Proteomes" id="UP001303222">
    <property type="component" value="Unassembled WGS sequence"/>
</dbReference>
<evidence type="ECO:0000313" key="6">
    <source>
        <dbReference type="Proteomes" id="UP001303222"/>
    </source>
</evidence>
<protein>
    <recommendedName>
        <fullName evidence="7">Fungal N-terminal domain-containing protein</fullName>
    </recommendedName>
</protein>
<organism evidence="5 6">
    <name type="scientific">Pseudoneurospora amorphoporcata</name>
    <dbReference type="NCBI Taxonomy" id="241081"/>
    <lineage>
        <taxon>Eukaryota</taxon>
        <taxon>Fungi</taxon>
        <taxon>Dikarya</taxon>
        <taxon>Ascomycota</taxon>
        <taxon>Pezizomycotina</taxon>
        <taxon>Sordariomycetes</taxon>
        <taxon>Sordariomycetidae</taxon>
        <taxon>Sordariales</taxon>
        <taxon>Sordariaceae</taxon>
        <taxon>Pseudoneurospora</taxon>
    </lineage>
</organism>
<dbReference type="EMBL" id="MU859064">
    <property type="protein sequence ID" value="KAK3956640.1"/>
    <property type="molecule type" value="Genomic_DNA"/>
</dbReference>
<evidence type="ECO:0000256" key="4">
    <source>
        <dbReference type="SAM" id="MobiDB-lite"/>
    </source>
</evidence>
<proteinExistence type="predicted"/>
<reference evidence="5" key="1">
    <citation type="journal article" date="2023" name="Mol. Phylogenet. Evol.">
        <title>Genome-scale phylogeny and comparative genomics of the fungal order Sordariales.</title>
        <authorList>
            <person name="Hensen N."/>
            <person name="Bonometti L."/>
            <person name="Westerberg I."/>
            <person name="Brannstrom I.O."/>
            <person name="Guillou S."/>
            <person name="Cros-Aarteil S."/>
            <person name="Calhoun S."/>
            <person name="Haridas S."/>
            <person name="Kuo A."/>
            <person name="Mondo S."/>
            <person name="Pangilinan J."/>
            <person name="Riley R."/>
            <person name="LaButti K."/>
            <person name="Andreopoulos B."/>
            <person name="Lipzen A."/>
            <person name="Chen C."/>
            <person name="Yan M."/>
            <person name="Daum C."/>
            <person name="Ng V."/>
            <person name="Clum A."/>
            <person name="Steindorff A."/>
            <person name="Ohm R.A."/>
            <person name="Martin F."/>
            <person name="Silar P."/>
            <person name="Natvig D.O."/>
            <person name="Lalanne C."/>
            <person name="Gautier V."/>
            <person name="Ament-Velasquez S.L."/>
            <person name="Kruys A."/>
            <person name="Hutchinson M.I."/>
            <person name="Powell A.J."/>
            <person name="Barry K."/>
            <person name="Miller A.N."/>
            <person name="Grigoriev I.V."/>
            <person name="Debuchy R."/>
            <person name="Gladieux P."/>
            <person name="Hiltunen Thoren M."/>
            <person name="Johannesson H."/>
        </authorList>
    </citation>
    <scope>NUCLEOTIDE SEQUENCE</scope>
    <source>
        <strain evidence="5">CBS 626.80</strain>
    </source>
</reference>
<name>A0AAN6P2U8_9PEZI</name>
<dbReference type="SUPFAM" id="SSF48403">
    <property type="entry name" value="Ankyrin repeat"/>
    <property type="match status" value="1"/>
</dbReference>
<feature type="compositionally biased region" description="Polar residues" evidence="4">
    <location>
        <begin position="991"/>
        <end position="1000"/>
    </location>
</feature>
<evidence type="ECO:0000313" key="5">
    <source>
        <dbReference type="EMBL" id="KAK3956640.1"/>
    </source>
</evidence>
<dbReference type="PANTHER" id="PTHR24198:SF194">
    <property type="entry name" value="INVERSIN-A"/>
    <property type="match status" value="1"/>
</dbReference>
<accession>A0AAN6P2U8</accession>